<sequence length="422" mass="47312">MRLLHILAWLAAAGLATVSPSSKPFTRVVDDKWYQTFRKNCAARHPTPTPEPEIESVFPVINGTMRLGYNGIGTEEIRPIPHVNKMRLTCGVEVGWPPQNFSLMISTGSATTWVIGNETIPINYNLLNNRTYYRPWNSTSGNGTVTANYSFAELYTDGMDVEGVIYRERVRVGKYDGIELQDQYVGVAKRVHASLTNQSYFEGVFGLGKTQASGIEPFKLPSFTDTNRSLRKKNTFSLTLKLYGGHIDFGYLNHSRYSGELFRVSLDPDHNTAYHVFKASGYAIGTKPMRIQDFRVAPETASSFILLSEDMADEYYGEFAPDVEKVDLPGSNTGYIYRCDVVLPDFTLQFVSDTGARKRFTVPGKDLRYEEVREGMCLGNIMALPPPKSNIAVLGWPFLQNKFLHFELDTHIGFANAAEGLE</sequence>
<dbReference type="Proteomes" id="UP001148737">
    <property type="component" value="Unassembled WGS sequence"/>
</dbReference>
<proteinExistence type="predicted"/>
<comment type="caution">
    <text evidence="1">The sequence shown here is derived from an EMBL/GenBank/DDBJ whole genome shotgun (WGS) entry which is preliminary data.</text>
</comment>
<organism evidence="1 2">
    <name type="scientific">Lecanicillium saksenae</name>
    <dbReference type="NCBI Taxonomy" id="468837"/>
    <lineage>
        <taxon>Eukaryota</taxon>
        <taxon>Fungi</taxon>
        <taxon>Dikarya</taxon>
        <taxon>Ascomycota</taxon>
        <taxon>Pezizomycotina</taxon>
        <taxon>Sordariomycetes</taxon>
        <taxon>Hypocreomycetidae</taxon>
        <taxon>Hypocreales</taxon>
        <taxon>Cordycipitaceae</taxon>
        <taxon>Lecanicillium</taxon>
    </lineage>
</organism>
<accession>A0ACC1QNW1</accession>
<dbReference type="EMBL" id="JANAKD010001095">
    <property type="protein sequence ID" value="KAJ3483482.1"/>
    <property type="molecule type" value="Genomic_DNA"/>
</dbReference>
<protein>
    <submittedName>
        <fullName evidence="1">Uncharacterized protein</fullName>
    </submittedName>
</protein>
<evidence type="ECO:0000313" key="1">
    <source>
        <dbReference type="EMBL" id="KAJ3483482.1"/>
    </source>
</evidence>
<evidence type="ECO:0000313" key="2">
    <source>
        <dbReference type="Proteomes" id="UP001148737"/>
    </source>
</evidence>
<name>A0ACC1QNW1_9HYPO</name>
<keyword evidence="2" id="KW-1185">Reference proteome</keyword>
<gene>
    <name evidence="1" type="ORF">NLG97_g7296</name>
</gene>
<reference evidence="1" key="1">
    <citation type="submission" date="2022-07" db="EMBL/GenBank/DDBJ databases">
        <title>Genome Sequence of Lecanicillium saksenae.</title>
        <authorList>
            <person name="Buettner E."/>
        </authorList>
    </citation>
    <scope>NUCLEOTIDE SEQUENCE</scope>
    <source>
        <strain evidence="1">VT-O1</strain>
    </source>
</reference>